<accession>A0A4T3F337</accession>
<dbReference type="EMBL" id="SSHH01000004">
    <property type="protein sequence ID" value="TIX49030.1"/>
    <property type="molecule type" value="Genomic_DNA"/>
</dbReference>
<keyword evidence="3" id="KW-1185">Reference proteome</keyword>
<evidence type="ECO:0000313" key="3">
    <source>
        <dbReference type="Proteomes" id="UP000309389"/>
    </source>
</evidence>
<protein>
    <submittedName>
        <fullName evidence="2">PilZ domain-containing protein</fullName>
    </submittedName>
</protein>
<comment type="caution">
    <text evidence="2">The sequence shown here is derived from an EMBL/GenBank/DDBJ whole genome shotgun (WGS) entry which is preliminary data.</text>
</comment>
<dbReference type="GO" id="GO:0035438">
    <property type="term" value="F:cyclic-di-GMP binding"/>
    <property type="evidence" value="ECO:0007669"/>
    <property type="project" value="InterPro"/>
</dbReference>
<dbReference type="Gene3D" id="2.40.10.220">
    <property type="entry name" value="predicted glycosyltransferase like domains"/>
    <property type="match status" value="1"/>
</dbReference>
<dbReference type="OrthoDB" id="7505938at2"/>
<name>A0A4T3F337_9SPHN</name>
<sequence length="131" mass="14368">MALHQEDGSEFQAERRGSVRFRFETPVQLKMPSGDKRGMLNDISRGGARIVMDNPPVKGATVLLVWGSHEEFCRVMWAADGSCGIQFERAISDAVVAETIGREEEEVAAGPIANSNNIPLGRKRRRIGSVS</sequence>
<feature type="domain" description="PilZ" evidence="1">
    <location>
        <begin position="14"/>
        <end position="93"/>
    </location>
</feature>
<dbReference type="AlphaFoldDB" id="A0A4T3F337"/>
<gene>
    <name evidence="2" type="ORF">E5222_14980</name>
</gene>
<dbReference type="RefSeq" id="WP_136694605.1">
    <property type="nucleotide sequence ID" value="NZ_SSHH01000004.1"/>
</dbReference>
<organism evidence="2 3">
    <name type="scientific">Alteraurantiacibacter aquimixticola</name>
    <dbReference type="NCBI Taxonomy" id="2489173"/>
    <lineage>
        <taxon>Bacteria</taxon>
        <taxon>Pseudomonadati</taxon>
        <taxon>Pseudomonadota</taxon>
        <taxon>Alphaproteobacteria</taxon>
        <taxon>Sphingomonadales</taxon>
        <taxon>Erythrobacteraceae</taxon>
        <taxon>Alteraurantiacibacter</taxon>
    </lineage>
</organism>
<dbReference type="Pfam" id="PF07238">
    <property type="entry name" value="PilZ"/>
    <property type="match status" value="1"/>
</dbReference>
<proteinExistence type="predicted"/>
<dbReference type="SUPFAM" id="SSF141371">
    <property type="entry name" value="PilZ domain-like"/>
    <property type="match status" value="1"/>
</dbReference>
<evidence type="ECO:0000313" key="2">
    <source>
        <dbReference type="EMBL" id="TIX49030.1"/>
    </source>
</evidence>
<dbReference type="Proteomes" id="UP000309389">
    <property type="component" value="Unassembled WGS sequence"/>
</dbReference>
<dbReference type="InterPro" id="IPR009875">
    <property type="entry name" value="PilZ_domain"/>
</dbReference>
<evidence type="ECO:0000259" key="1">
    <source>
        <dbReference type="Pfam" id="PF07238"/>
    </source>
</evidence>
<reference evidence="2 3" key="1">
    <citation type="submission" date="2019-04" db="EMBL/GenBank/DDBJ databases">
        <title>Altererythrobacter aquimixticola sp. nov., isolated from sediment of junction between the ocean and a freshwater spring.</title>
        <authorList>
            <person name="Yoon J.-H."/>
        </authorList>
    </citation>
    <scope>NUCLEOTIDE SEQUENCE [LARGE SCALE GENOMIC DNA]</scope>
    <source>
        <strain evidence="2 3">SSKS-13</strain>
    </source>
</reference>